<organism evidence="3 4">
    <name type="scientific">Collinsella acetigenes</name>
    <dbReference type="NCBI Taxonomy" id="2713419"/>
    <lineage>
        <taxon>Bacteria</taxon>
        <taxon>Bacillati</taxon>
        <taxon>Actinomycetota</taxon>
        <taxon>Coriobacteriia</taxon>
        <taxon>Coriobacteriales</taxon>
        <taxon>Coriobacteriaceae</taxon>
        <taxon>Collinsella</taxon>
    </lineage>
</organism>
<gene>
    <name evidence="3" type="ORF">HF320_08255</name>
</gene>
<reference evidence="3 4" key="1">
    <citation type="submission" date="2020-04" db="EMBL/GenBank/DDBJ databases">
        <title>Collinsella sp. KGMB02528 nov., an anaerobic actinobacterium isolated from human feces.</title>
        <authorList>
            <person name="Han K.-I."/>
            <person name="Eom M.K."/>
            <person name="Kim J.-S."/>
            <person name="Lee K.C."/>
            <person name="Suh M.K."/>
            <person name="Park S.-H."/>
            <person name="Lee J.H."/>
            <person name="Kang S.W."/>
            <person name="Park J.-E."/>
            <person name="Oh B.S."/>
            <person name="Yu S.Y."/>
            <person name="Choi S.-H."/>
            <person name="Lee D.H."/>
            <person name="Yoon H."/>
            <person name="Kim B.-Y."/>
            <person name="Lee J.H."/>
            <person name="Lee J.-S."/>
        </authorList>
    </citation>
    <scope>NUCLEOTIDE SEQUENCE [LARGE SCALE GENOMIC DNA]</scope>
    <source>
        <strain evidence="3 4">KGMB02528</strain>
    </source>
</reference>
<evidence type="ECO:0000256" key="2">
    <source>
        <dbReference type="SAM" id="Phobius"/>
    </source>
</evidence>
<accession>A0A7X9YIA6</accession>
<evidence type="ECO:0000313" key="4">
    <source>
        <dbReference type="Proteomes" id="UP000546970"/>
    </source>
</evidence>
<proteinExistence type="predicted"/>
<sequence>MDIAFIVCSLLLFAFSVYIGFLIGNTVGVRAVTRADYWKMNGAAIVIAVLLSFILAAVPLFYSVDVGLLAGAIVGLKMAFGESVGPWAVHDKAFNVNRSHRETAEKGCGEERRRRRASREDAPDLISVEKKSRTSGSRK</sequence>
<name>A0A7X9YIA6_9ACTN</name>
<feature type="transmembrane region" description="Helical" evidence="2">
    <location>
        <begin position="40"/>
        <end position="62"/>
    </location>
</feature>
<feature type="transmembrane region" description="Helical" evidence="2">
    <location>
        <begin position="6"/>
        <end position="28"/>
    </location>
</feature>
<dbReference type="EMBL" id="JABBCP010000007">
    <property type="protein sequence ID" value="NMF56312.1"/>
    <property type="molecule type" value="Genomic_DNA"/>
</dbReference>
<dbReference type="Proteomes" id="UP000546970">
    <property type="component" value="Unassembled WGS sequence"/>
</dbReference>
<keyword evidence="2" id="KW-0472">Membrane</keyword>
<evidence type="ECO:0000256" key="1">
    <source>
        <dbReference type="SAM" id="MobiDB-lite"/>
    </source>
</evidence>
<keyword evidence="2" id="KW-0812">Transmembrane</keyword>
<keyword evidence="2" id="KW-1133">Transmembrane helix</keyword>
<feature type="compositionally biased region" description="Basic and acidic residues" evidence="1">
    <location>
        <begin position="100"/>
        <end position="132"/>
    </location>
</feature>
<evidence type="ECO:0000313" key="3">
    <source>
        <dbReference type="EMBL" id="NMF56312.1"/>
    </source>
</evidence>
<dbReference type="AlphaFoldDB" id="A0A7X9YIA6"/>
<keyword evidence="4" id="KW-1185">Reference proteome</keyword>
<comment type="caution">
    <text evidence="3">The sequence shown here is derived from an EMBL/GenBank/DDBJ whole genome shotgun (WGS) entry which is preliminary data.</text>
</comment>
<dbReference type="RefSeq" id="WP_040219830.1">
    <property type="nucleotide sequence ID" value="NZ_JABBCP010000007.1"/>
</dbReference>
<dbReference type="GeneID" id="98650867"/>
<feature type="region of interest" description="Disordered" evidence="1">
    <location>
        <begin position="100"/>
        <end position="139"/>
    </location>
</feature>
<protein>
    <submittedName>
        <fullName evidence="3">Uncharacterized protein</fullName>
    </submittedName>
</protein>